<name>A0A2C9W5Y9_MANES</name>
<comment type="caution">
    <text evidence="1">The sequence shown here is derived from an EMBL/GenBank/DDBJ whole genome shotgun (WGS) entry which is preliminary data.</text>
</comment>
<dbReference type="Gramene" id="Manes.03G043500.1.v8.1">
    <property type="protein sequence ID" value="Manes.03G043500.1.v8.1.CDS.1"/>
    <property type="gene ID" value="Manes.03G043500.v8.1"/>
</dbReference>
<dbReference type="OrthoDB" id="1921606at2759"/>
<organism evidence="1 2">
    <name type="scientific">Manihot esculenta</name>
    <name type="common">Cassava</name>
    <name type="synonym">Jatropha manihot</name>
    <dbReference type="NCBI Taxonomy" id="3983"/>
    <lineage>
        <taxon>Eukaryota</taxon>
        <taxon>Viridiplantae</taxon>
        <taxon>Streptophyta</taxon>
        <taxon>Embryophyta</taxon>
        <taxon>Tracheophyta</taxon>
        <taxon>Spermatophyta</taxon>
        <taxon>Magnoliopsida</taxon>
        <taxon>eudicotyledons</taxon>
        <taxon>Gunneridae</taxon>
        <taxon>Pentapetalae</taxon>
        <taxon>rosids</taxon>
        <taxon>fabids</taxon>
        <taxon>Malpighiales</taxon>
        <taxon>Euphorbiaceae</taxon>
        <taxon>Crotonoideae</taxon>
        <taxon>Manihoteae</taxon>
        <taxon>Manihot</taxon>
    </lineage>
</organism>
<protein>
    <submittedName>
        <fullName evidence="1">Uncharacterized protein</fullName>
    </submittedName>
</protein>
<keyword evidence="2" id="KW-1185">Reference proteome</keyword>
<proteinExistence type="predicted"/>
<dbReference type="Proteomes" id="UP000091857">
    <property type="component" value="Chromosome 3"/>
</dbReference>
<dbReference type="AlphaFoldDB" id="A0A2C9W5Y9"/>
<reference evidence="2" key="1">
    <citation type="journal article" date="2016" name="Nat. Biotechnol.">
        <title>Sequencing wild and cultivated cassava and related species reveals extensive interspecific hybridization and genetic diversity.</title>
        <authorList>
            <person name="Bredeson J.V."/>
            <person name="Lyons J.B."/>
            <person name="Prochnik S.E."/>
            <person name="Wu G.A."/>
            <person name="Ha C.M."/>
            <person name="Edsinger-Gonzales E."/>
            <person name="Grimwood J."/>
            <person name="Schmutz J."/>
            <person name="Rabbi I.Y."/>
            <person name="Egesi C."/>
            <person name="Nauluvula P."/>
            <person name="Lebot V."/>
            <person name="Ndunguru J."/>
            <person name="Mkamilo G."/>
            <person name="Bart R.S."/>
            <person name="Setter T.L."/>
            <person name="Gleadow R.M."/>
            <person name="Kulakow P."/>
            <person name="Ferguson M.E."/>
            <person name="Rounsley S."/>
            <person name="Rokhsar D.S."/>
        </authorList>
    </citation>
    <scope>NUCLEOTIDE SEQUENCE [LARGE SCALE GENOMIC DNA]</scope>
    <source>
        <strain evidence="2">cv. AM560-2</strain>
    </source>
</reference>
<dbReference type="EMBL" id="CM004389">
    <property type="protein sequence ID" value="OAY54037.1"/>
    <property type="molecule type" value="Genomic_DNA"/>
</dbReference>
<accession>A0A2C9W5Y9</accession>
<dbReference type="PANTHER" id="PTHR36369">
    <property type="entry name" value="TRANSMEMBRANE PROTEIN"/>
    <property type="match status" value="1"/>
</dbReference>
<dbReference type="PANTHER" id="PTHR36369:SF1">
    <property type="entry name" value="TRANSMEMBRANE PROTEIN"/>
    <property type="match status" value="1"/>
</dbReference>
<gene>
    <name evidence="1" type="ORF">MANES_03G043500v8</name>
</gene>
<evidence type="ECO:0000313" key="1">
    <source>
        <dbReference type="EMBL" id="OAY54037.1"/>
    </source>
</evidence>
<sequence length="226" mass="25362">MYSFSLLPFNAHTNSTTTLTIHYLQTNMNVLHSPLEASAFDYISFGIFTDNLWTWIAVVAAAVSFWRIKNAGSSPLFSVKSETLSSANHIDRLRDVNDPKPVVETSVSESATQPLPLLTASSASSAPFESILEDDRVTRGKFVMYYEDERESNGNVDDELTAIGEWRYGSGSDGGYGVGCEEWWERVLRKSKGDLGWYRFQDLTAINGNVVRLWDVKNKYSYGGVW</sequence>
<evidence type="ECO:0000313" key="2">
    <source>
        <dbReference type="Proteomes" id="UP000091857"/>
    </source>
</evidence>